<gene>
    <name evidence="2" type="ORF">TM448B02664_0011</name>
</gene>
<feature type="region of interest" description="Disordered" evidence="1">
    <location>
        <begin position="13"/>
        <end position="99"/>
    </location>
</feature>
<proteinExistence type="predicted"/>
<accession>A0A6M3XV24</accession>
<name>A0A6M3XV24_9ZZZZ</name>
<sequence>MVDLHCLTARSSAWAAERRKRRTEVRPPYGAATPGATHLCTNRARYGSPAQGSRRYSDAYPGPPTIRPRDRDGSLYSGEAGKPAAATDDPNRVRRPRGR</sequence>
<protein>
    <submittedName>
        <fullName evidence="2">Uncharacterized protein</fullName>
    </submittedName>
</protein>
<evidence type="ECO:0000256" key="1">
    <source>
        <dbReference type="SAM" id="MobiDB-lite"/>
    </source>
</evidence>
<dbReference type="EMBL" id="MT144937">
    <property type="protein sequence ID" value="QJI01623.1"/>
    <property type="molecule type" value="Genomic_DNA"/>
</dbReference>
<reference evidence="2" key="1">
    <citation type="submission" date="2020-03" db="EMBL/GenBank/DDBJ databases">
        <title>The deep terrestrial virosphere.</title>
        <authorList>
            <person name="Holmfeldt K."/>
            <person name="Nilsson E."/>
            <person name="Simone D."/>
            <person name="Lopez-Fernandez M."/>
            <person name="Wu X."/>
            <person name="de Brujin I."/>
            <person name="Lundin D."/>
            <person name="Andersson A."/>
            <person name="Bertilsson S."/>
            <person name="Dopson M."/>
        </authorList>
    </citation>
    <scope>NUCLEOTIDE SEQUENCE</scope>
    <source>
        <strain evidence="2">TM448B02664</strain>
    </source>
</reference>
<dbReference type="AlphaFoldDB" id="A0A6M3XV24"/>
<evidence type="ECO:0000313" key="2">
    <source>
        <dbReference type="EMBL" id="QJI01623.1"/>
    </source>
</evidence>
<organism evidence="2">
    <name type="scientific">viral metagenome</name>
    <dbReference type="NCBI Taxonomy" id="1070528"/>
    <lineage>
        <taxon>unclassified sequences</taxon>
        <taxon>metagenomes</taxon>
        <taxon>organismal metagenomes</taxon>
    </lineage>
</organism>